<dbReference type="Gene3D" id="1.10.555.10">
    <property type="entry name" value="Rho GTPase activation protein"/>
    <property type="match status" value="1"/>
</dbReference>
<accession>F0X7C0</accession>
<feature type="compositionally biased region" description="Low complexity" evidence="1">
    <location>
        <begin position="348"/>
        <end position="358"/>
    </location>
</feature>
<feature type="region of interest" description="Disordered" evidence="1">
    <location>
        <begin position="224"/>
        <end position="358"/>
    </location>
</feature>
<dbReference type="EMBL" id="GL629729">
    <property type="protein sequence ID" value="EFX06558.1"/>
    <property type="molecule type" value="Genomic_DNA"/>
</dbReference>
<dbReference type="SUPFAM" id="SSF48350">
    <property type="entry name" value="GTPase activation domain, GAP"/>
    <property type="match status" value="1"/>
</dbReference>
<evidence type="ECO:0000259" key="2">
    <source>
        <dbReference type="PROSITE" id="PS50238"/>
    </source>
</evidence>
<protein>
    <submittedName>
        <fullName evidence="3">Rhogap protein</fullName>
    </submittedName>
</protein>
<dbReference type="HOGENOM" id="CLU_022891_0_0_1"/>
<dbReference type="PROSITE" id="PS50238">
    <property type="entry name" value="RHOGAP"/>
    <property type="match status" value="1"/>
</dbReference>
<sequence>MERNPIAACCLAVSSTVARTAPALHRFVRLVRESRADVIALSAELHALGGVLELLEDDGDDDGGGDAAGSLSLLPPDIALQTPAVVAACGLLVHALEELFVDNSPTDNADSRIQWTVMRKQVIELRPGLEVYRLALGLALDLVALIAPDTTADAASPPHAEIALILAEISHLRLRVGKASCVNTDAAFALQNYLHVLQRHASAALHGQGLDQEAVYPHDAFVETAPTASTTPTTQQPVRRRPTGRSRDRPRMVTGTIVSTAPSSNSSSAHSPDSAVDLCSEPTPPLPKAAQTAVAPPVQRPKHPRRSQLPPAWLDVENSPDEDEDEDEAQPQSAIDRLPIASPPSSPIGPIGNITATTTTTTTTTTSSLCVSLPILQLDQLLDDFRRPPTPPPRAASRPRGSSLVGQQSPTSGHTYQQYNPYQHQHQHQHSVSSTGTDESDAAPPPISRQRRGNMSLPTVAVHRVRPSTSSASSSMFGGHGGGYGNGFSSGFSISSPQRTTNEVSSAIDSALGSRNGGGSGDVGLGSSGYGHSRLRAQSVSHSVGSSSLRTLSTMNTMSTMSTMGTGLGTSTIGDGSQSGRERGGKTESSSEPDDADDANDSRSGGSPSWEPRQADTVFSGRTQRQSTVVIVAADGAVGLSEAVFGVSLRKSIRVAGTTVRTRHEGSQGATVRQFPVCMMVCYRFLVESGGVATLDVFGGTQNSTEAVQRLRAAFSQGPDYGASLDLAAAGYSAHDAAGLMLHYLERLRRPLVTEAVARRWLALSRQATHSQPDEGIDFWAEALESVGGGSREATQAARNLMKLLLNLWGDVADAADRNDMTAERLASCVLRPLVHARLADSRARTDYILALAFVIRRRSEYAQLLHRTGRKSHAAFEA</sequence>
<evidence type="ECO:0000313" key="4">
    <source>
        <dbReference type="Proteomes" id="UP000007796"/>
    </source>
</evidence>
<feature type="compositionally biased region" description="Low complexity" evidence="1">
    <location>
        <begin position="224"/>
        <end position="237"/>
    </location>
</feature>
<keyword evidence="4" id="KW-1185">Reference proteome</keyword>
<proteinExistence type="predicted"/>
<evidence type="ECO:0000313" key="3">
    <source>
        <dbReference type="EMBL" id="EFX06558.1"/>
    </source>
</evidence>
<gene>
    <name evidence="3" type="ORF">CMQ_6879</name>
</gene>
<feature type="compositionally biased region" description="Low complexity" evidence="1">
    <location>
        <begin position="559"/>
        <end position="572"/>
    </location>
</feature>
<feature type="domain" description="Rho-GAP" evidence="2">
    <location>
        <begin position="658"/>
        <end position="863"/>
    </location>
</feature>
<dbReference type="AlphaFoldDB" id="F0X7C0"/>
<feature type="compositionally biased region" description="Polar residues" evidence="1">
    <location>
        <begin position="404"/>
        <end position="413"/>
    </location>
</feature>
<name>F0X7C0_GROCL</name>
<dbReference type="RefSeq" id="XP_014176040.1">
    <property type="nucleotide sequence ID" value="XM_014320565.1"/>
</dbReference>
<feature type="compositionally biased region" description="Acidic residues" evidence="1">
    <location>
        <begin position="318"/>
        <end position="329"/>
    </location>
</feature>
<dbReference type="OrthoDB" id="524326at2759"/>
<feature type="compositionally biased region" description="Low complexity" evidence="1">
    <location>
        <begin position="414"/>
        <end position="424"/>
    </location>
</feature>
<dbReference type="GO" id="GO:0007165">
    <property type="term" value="P:signal transduction"/>
    <property type="evidence" value="ECO:0007669"/>
    <property type="project" value="InterPro"/>
</dbReference>
<dbReference type="SMART" id="SM00324">
    <property type="entry name" value="RhoGAP"/>
    <property type="match status" value="1"/>
</dbReference>
<feature type="compositionally biased region" description="Low complexity" evidence="1">
    <location>
        <begin position="259"/>
        <end position="275"/>
    </location>
</feature>
<dbReference type="Proteomes" id="UP000007796">
    <property type="component" value="Unassembled WGS sequence"/>
</dbReference>
<reference evidence="3 4" key="1">
    <citation type="journal article" date="2011" name="Proc. Natl. Acad. Sci. U.S.A.">
        <title>Genome and transcriptome analyses of the mountain pine beetle-fungal symbiont Grosmannia clavigera, a lodgepole pine pathogen.</title>
        <authorList>
            <person name="DiGuistini S."/>
            <person name="Wang Y."/>
            <person name="Liao N.Y."/>
            <person name="Taylor G."/>
            <person name="Tanguay P."/>
            <person name="Feau N."/>
            <person name="Henrissat B."/>
            <person name="Chan S.K."/>
            <person name="Hesse-Orce U."/>
            <person name="Alamouti S.M."/>
            <person name="Tsui C.K.M."/>
            <person name="Docking R.T."/>
            <person name="Levasseur A."/>
            <person name="Haridas S."/>
            <person name="Robertson G."/>
            <person name="Birol I."/>
            <person name="Holt R.A."/>
            <person name="Marra M.A."/>
            <person name="Hamelin R.C."/>
            <person name="Hirst M."/>
            <person name="Jones S.J.M."/>
            <person name="Bohlmann J."/>
            <person name="Breuil C."/>
        </authorList>
    </citation>
    <scope>NUCLEOTIDE SEQUENCE [LARGE SCALE GENOMIC DNA]</scope>
    <source>
        <strain evidence="4">kw1407 / UAMH 11150</strain>
    </source>
</reference>
<evidence type="ECO:0000256" key="1">
    <source>
        <dbReference type="SAM" id="MobiDB-lite"/>
    </source>
</evidence>
<feature type="region of interest" description="Disordered" evidence="1">
    <location>
        <begin position="383"/>
        <end position="458"/>
    </location>
</feature>
<dbReference type="InterPro" id="IPR000198">
    <property type="entry name" value="RhoGAP_dom"/>
</dbReference>
<dbReference type="Pfam" id="PF00620">
    <property type="entry name" value="RhoGAP"/>
    <property type="match status" value="1"/>
</dbReference>
<dbReference type="GeneID" id="25980360"/>
<dbReference type="InParanoid" id="F0X7C0"/>
<feature type="region of interest" description="Disordered" evidence="1">
    <location>
        <begin position="559"/>
        <end position="622"/>
    </location>
</feature>
<dbReference type="InterPro" id="IPR008936">
    <property type="entry name" value="Rho_GTPase_activation_prot"/>
</dbReference>
<organism evidence="4">
    <name type="scientific">Grosmannia clavigera (strain kw1407 / UAMH 11150)</name>
    <name type="common">Blue stain fungus</name>
    <name type="synonym">Graphiocladiella clavigera</name>
    <dbReference type="NCBI Taxonomy" id="655863"/>
    <lineage>
        <taxon>Eukaryota</taxon>
        <taxon>Fungi</taxon>
        <taxon>Dikarya</taxon>
        <taxon>Ascomycota</taxon>
        <taxon>Pezizomycotina</taxon>
        <taxon>Sordariomycetes</taxon>
        <taxon>Sordariomycetidae</taxon>
        <taxon>Ophiostomatales</taxon>
        <taxon>Ophiostomataceae</taxon>
        <taxon>Leptographium</taxon>
    </lineage>
</organism>
<dbReference type="eggNOG" id="KOG2710">
    <property type="taxonomic scope" value="Eukaryota"/>
</dbReference>
<dbReference type="STRING" id="655863.F0X7C0"/>